<proteinExistence type="inferred from homology"/>
<keyword evidence="17" id="KW-1185">Reference proteome</keyword>
<dbReference type="GO" id="GO:0004930">
    <property type="term" value="F:G protein-coupled receptor activity"/>
    <property type="evidence" value="ECO:0007669"/>
    <property type="project" value="UniProtKB-KW"/>
</dbReference>
<reference evidence="16" key="2">
    <citation type="submission" date="2025-08" db="UniProtKB">
        <authorList>
            <consortium name="Ensembl"/>
        </authorList>
    </citation>
    <scope>IDENTIFICATION</scope>
</reference>
<feature type="transmembrane region" description="Helical" evidence="15">
    <location>
        <begin position="49"/>
        <end position="68"/>
    </location>
</feature>
<evidence type="ECO:0000256" key="12">
    <source>
        <dbReference type="ARBA" id="ARBA00025304"/>
    </source>
</evidence>
<protein>
    <recommendedName>
        <fullName evidence="14">Taste receptor type 2</fullName>
    </recommendedName>
</protein>
<organism evidence="16 17">
    <name type="scientific">Sarcophilus harrisii</name>
    <name type="common">Tasmanian devil</name>
    <name type="synonym">Sarcophilus laniarius</name>
    <dbReference type="NCBI Taxonomy" id="9305"/>
    <lineage>
        <taxon>Eukaryota</taxon>
        <taxon>Metazoa</taxon>
        <taxon>Chordata</taxon>
        <taxon>Craniata</taxon>
        <taxon>Vertebrata</taxon>
        <taxon>Euteleostomi</taxon>
        <taxon>Mammalia</taxon>
        <taxon>Metatheria</taxon>
        <taxon>Dasyuromorphia</taxon>
        <taxon>Dasyuridae</taxon>
        <taxon>Sarcophilus</taxon>
    </lineage>
</organism>
<dbReference type="FunFam" id="1.20.1070.10:FF:000055">
    <property type="entry name" value="Taste receptor type 2"/>
    <property type="match status" value="1"/>
</dbReference>
<evidence type="ECO:0000256" key="13">
    <source>
        <dbReference type="RuleBase" id="RU004423"/>
    </source>
</evidence>
<evidence type="ECO:0000256" key="8">
    <source>
        <dbReference type="ARBA" id="ARBA00023136"/>
    </source>
</evidence>
<name>A0A7N4NS20_SARHA</name>
<evidence type="ECO:0000256" key="14">
    <source>
        <dbReference type="RuleBase" id="RU004424"/>
    </source>
</evidence>
<evidence type="ECO:0000256" key="3">
    <source>
        <dbReference type="ARBA" id="ARBA00022480"/>
    </source>
</evidence>
<dbReference type="GO" id="GO:0033038">
    <property type="term" value="F:bitter taste receptor activity"/>
    <property type="evidence" value="ECO:0007669"/>
    <property type="project" value="InterPro"/>
</dbReference>
<dbReference type="SUPFAM" id="SSF81321">
    <property type="entry name" value="Family A G protein-coupled receptor-like"/>
    <property type="match status" value="1"/>
</dbReference>
<keyword evidence="11 14" id="KW-0807">Transducer</keyword>
<evidence type="ECO:0000256" key="10">
    <source>
        <dbReference type="ARBA" id="ARBA00023180"/>
    </source>
</evidence>
<accession>A0A7N4NS20</accession>
<dbReference type="InParanoid" id="A0A7N4NS20"/>
<dbReference type="Proteomes" id="UP000007648">
    <property type="component" value="Unassembled WGS sequence"/>
</dbReference>
<dbReference type="PANTHER" id="PTHR11394:SF49">
    <property type="entry name" value="TASTE RECEPTOR TYPE 2 MEMBER 3"/>
    <property type="match status" value="1"/>
</dbReference>
<evidence type="ECO:0000256" key="9">
    <source>
        <dbReference type="ARBA" id="ARBA00023170"/>
    </source>
</evidence>
<keyword evidence="6 15" id="KW-1133">Transmembrane helix</keyword>
<feature type="transmembrane region" description="Helical" evidence="15">
    <location>
        <begin position="122"/>
        <end position="148"/>
    </location>
</feature>
<dbReference type="Ensembl" id="ENSSHAT00000033812.1">
    <property type="protein sequence ID" value="ENSSHAP00000027020.1"/>
    <property type="gene ID" value="ENSSHAG00000022993.1"/>
</dbReference>
<comment type="subcellular location">
    <subcellularLocation>
        <location evidence="1 14">Membrane</location>
        <topology evidence="1 14">Multi-pass membrane protein</topology>
    </subcellularLocation>
</comment>
<keyword evidence="7 14" id="KW-0297">G-protein coupled receptor</keyword>
<keyword evidence="5 14" id="KW-0812">Transmembrane</keyword>
<evidence type="ECO:0000256" key="2">
    <source>
        <dbReference type="ARBA" id="ARBA00007376"/>
    </source>
</evidence>
<dbReference type="GeneTree" id="ENSGT01150000286975"/>
<evidence type="ECO:0000256" key="15">
    <source>
        <dbReference type="SAM" id="Phobius"/>
    </source>
</evidence>
<dbReference type="PANTHER" id="PTHR11394">
    <property type="entry name" value="TASTE RECEPTOR TYPE 2"/>
    <property type="match status" value="1"/>
</dbReference>
<dbReference type="CDD" id="cd15020">
    <property type="entry name" value="7tm_TAS2R3"/>
    <property type="match status" value="1"/>
</dbReference>
<keyword evidence="3 14" id="KW-0919">Taste</keyword>
<keyword evidence="10" id="KW-0325">Glycoprotein</keyword>
<comment type="similarity">
    <text evidence="2 13">Belongs to the G-protein coupled receptor T2R family.</text>
</comment>
<evidence type="ECO:0000313" key="16">
    <source>
        <dbReference type="Ensembl" id="ENSSHAP00000027020.1"/>
    </source>
</evidence>
<evidence type="ECO:0000313" key="17">
    <source>
        <dbReference type="Proteomes" id="UP000007648"/>
    </source>
</evidence>
<evidence type="ECO:0000256" key="6">
    <source>
        <dbReference type="ARBA" id="ARBA00022989"/>
    </source>
</evidence>
<dbReference type="Gene3D" id="1.20.1070.10">
    <property type="entry name" value="Rhodopsin 7-helix transmembrane proteins"/>
    <property type="match status" value="1"/>
</dbReference>
<evidence type="ECO:0000256" key="5">
    <source>
        <dbReference type="ARBA" id="ARBA00022692"/>
    </source>
</evidence>
<evidence type="ECO:0000256" key="1">
    <source>
        <dbReference type="ARBA" id="ARBA00004141"/>
    </source>
</evidence>
<feature type="transmembrane region" description="Helical" evidence="15">
    <location>
        <begin position="254"/>
        <end position="276"/>
    </location>
</feature>
<reference evidence="16 17" key="1">
    <citation type="journal article" date="2011" name="Proc. Natl. Acad. Sci. U.S.A.">
        <title>Genetic diversity and population structure of the endangered marsupial Sarcophilus harrisii (Tasmanian devil).</title>
        <authorList>
            <person name="Miller W."/>
            <person name="Hayes V.M."/>
            <person name="Ratan A."/>
            <person name="Petersen D.C."/>
            <person name="Wittekindt N.E."/>
            <person name="Miller J."/>
            <person name="Walenz B."/>
            <person name="Knight J."/>
            <person name="Qi J."/>
            <person name="Zhao F."/>
            <person name="Wang Q."/>
            <person name="Bedoya-Reina O.C."/>
            <person name="Katiyar N."/>
            <person name="Tomsho L.P."/>
            <person name="Kasson L.M."/>
            <person name="Hardie R.A."/>
            <person name="Woodbridge P."/>
            <person name="Tindall E.A."/>
            <person name="Bertelsen M.F."/>
            <person name="Dixon D."/>
            <person name="Pyecroft S."/>
            <person name="Helgen K.M."/>
            <person name="Lesk A.M."/>
            <person name="Pringle T.H."/>
            <person name="Patterson N."/>
            <person name="Zhang Y."/>
            <person name="Kreiss A."/>
            <person name="Woods G.M."/>
            <person name="Jones M.E."/>
            <person name="Schuster S.C."/>
        </authorList>
    </citation>
    <scope>NUCLEOTIDE SEQUENCE [LARGE SCALE GENOMIC DNA]</scope>
</reference>
<evidence type="ECO:0000256" key="7">
    <source>
        <dbReference type="ARBA" id="ARBA00023040"/>
    </source>
</evidence>
<feature type="transmembrane region" description="Helical" evidence="15">
    <location>
        <begin position="168"/>
        <end position="195"/>
    </location>
</feature>
<gene>
    <name evidence="16" type="primary">LOC100934117</name>
</gene>
<keyword evidence="8 14" id="KW-0472">Membrane</keyword>
<reference evidence="16" key="3">
    <citation type="submission" date="2025-09" db="UniProtKB">
        <authorList>
            <consortium name="Ensembl"/>
        </authorList>
    </citation>
    <scope>IDENTIFICATION</scope>
</reference>
<evidence type="ECO:0000256" key="11">
    <source>
        <dbReference type="ARBA" id="ARBA00023224"/>
    </source>
</evidence>
<feature type="transmembrane region" description="Helical" evidence="15">
    <location>
        <begin position="80"/>
        <end position="102"/>
    </location>
</feature>
<keyword evidence="9 14" id="KW-0675">Receptor</keyword>
<dbReference type="InterPro" id="IPR007960">
    <property type="entry name" value="TAS2R"/>
</dbReference>
<dbReference type="AlphaFoldDB" id="A0A7N4NS20"/>
<keyword evidence="4 14" id="KW-0716">Sensory transduction</keyword>
<feature type="transmembrane region" description="Helical" evidence="15">
    <location>
        <begin position="12"/>
        <end position="29"/>
    </location>
</feature>
<dbReference type="GO" id="GO:0016020">
    <property type="term" value="C:membrane"/>
    <property type="evidence" value="ECO:0007669"/>
    <property type="project" value="UniProtKB-SubCell"/>
</dbReference>
<evidence type="ECO:0000256" key="4">
    <source>
        <dbReference type="ARBA" id="ARBA00022606"/>
    </source>
</evidence>
<sequence length="301" mass="34477">FMGITLKNEFFLGTWVNGSTILLFCLTWVKSRKISFPDFIMLNLTLSRIILQGILILDSVLVAFYPHLHEGGIVMQIIDIFWTFFNNLSTCLMACLSVLYCLKIANFSHHVFLWLKWRVSRVMVWILLGSGLYSFFSIMALLVKFSFYSNRNLSENNTAVFKRKKTEYYVLHVLGALWSVIPFSVCLVSSGLLILSLMRHTQQMQQYTPGTRDLSTRAHIKATKIIFFSLLLFTGYIFALFLGMSSHFFPNPKLAGLTGALIFAAYPSFQTFILILENQKLKQAFLEISNLPLTLYGSQHP</sequence>
<dbReference type="Pfam" id="PF05296">
    <property type="entry name" value="TAS2R"/>
    <property type="match status" value="1"/>
</dbReference>
<feature type="transmembrane region" description="Helical" evidence="15">
    <location>
        <begin position="225"/>
        <end position="248"/>
    </location>
</feature>
<comment type="function">
    <text evidence="12">Gustducin-coupled receptor implicated in the perception of bitter compounds in the oral cavity and the gastrointestinal tract. Signals through PLCB2 and the calcium-regulated cation channel TRPM5.</text>
</comment>